<keyword evidence="1" id="KW-0812">Transmembrane</keyword>
<evidence type="ECO:0000313" key="3">
    <source>
        <dbReference type="Proteomes" id="UP001476798"/>
    </source>
</evidence>
<sequence length="104" mass="11958">MVAPGHNHHDFFASLWRNLGPTFCAELFQFNHILSFKHFSNMNGQTFFFRMFWYKIEFVVPSNTARCPSTEAVKQPQTITLPLACLAVGMMFFFCNAGLVLCQI</sequence>
<keyword evidence="1" id="KW-0472">Membrane</keyword>
<feature type="transmembrane region" description="Helical" evidence="1">
    <location>
        <begin position="79"/>
        <end position="102"/>
    </location>
</feature>
<protein>
    <submittedName>
        <fullName evidence="2">Uncharacterized protein</fullName>
    </submittedName>
</protein>
<dbReference type="EMBL" id="JAHRIO010005973">
    <property type="protein sequence ID" value="MEQ2160308.1"/>
    <property type="molecule type" value="Genomic_DNA"/>
</dbReference>
<evidence type="ECO:0000256" key="1">
    <source>
        <dbReference type="SAM" id="Phobius"/>
    </source>
</evidence>
<gene>
    <name evidence="2" type="ORF">GOODEAATRI_032347</name>
</gene>
<accession>A0ABV0MML3</accession>
<keyword evidence="1" id="KW-1133">Transmembrane helix</keyword>
<keyword evidence="3" id="KW-1185">Reference proteome</keyword>
<proteinExistence type="predicted"/>
<organism evidence="2 3">
    <name type="scientific">Goodea atripinnis</name>
    <dbReference type="NCBI Taxonomy" id="208336"/>
    <lineage>
        <taxon>Eukaryota</taxon>
        <taxon>Metazoa</taxon>
        <taxon>Chordata</taxon>
        <taxon>Craniata</taxon>
        <taxon>Vertebrata</taxon>
        <taxon>Euteleostomi</taxon>
        <taxon>Actinopterygii</taxon>
        <taxon>Neopterygii</taxon>
        <taxon>Teleostei</taxon>
        <taxon>Neoteleostei</taxon>
        <taxon>Acanthomorphata</taxon>
        <taxon>Ovalentaria</taxon>
        <taxon>Atherinomorphae</taxon>
        <taxon>Cyprinodontiformes</taxon>
        <taxon>Goodeidae</taxon>
        <taxon>Goodea</taxon>
    </lineage>
</organism>
<dbReference type="Proteomes" id="UP001476798">
    <property type="component" value="Unassembled WGS sequence"/>
</dbReference>
<evidence type="ECO:0000313" key="2">
    <source>
        <dbReference type="EMBL" id="MEQ2160308.1"/>
    </source>
</evidence>
<name>A0ABV0MML3_9TELE</name>
<comment type="caution">
    <text evidence="2">The sequence shown here is derived from an EMBL/GenBank/DDBJ whole genome shotgun (WGS) entry which is preliminary data.</text>
</comment>
<reference evidence="2 3" key="1">
    <citation type="submission" date="2021-06" db="EMBL/GenBank/DDBJ databases">
        <authorList>
            <person name="Palmer J.M."/>
        </authorList>
    </citation>
    <scope>NUCLEOTIDE SEQUENCE [LARGE SCALE GENOMIC DNA]</scope>
    <source>
        <strain evidence="2 3">GA_2019</strain>
        <tissue evidence="2">Muscle</tissue>
    </source>
</reference>